<keyword evidence="1" id="KW-0472">Membrane</keyword>
<name>A0A9K3KNR4_9STRA</name>
<organism evidence="2 3">
    <name type="scientific">Nitzschia inconspicua</name>
    <dbReference type="NCBI Taxonomy" id="303405"/>
    <lineage>
        <taxon>Eukaryota</taxon>
        <taxon>Sar</taxon>
        <taxon>Stramenopiles</taxon>
        <taxon>Ochrophyta</taxon>
        <taxon>Bacillariophyta</taxon>
        <taxon>Bacillariophyceae</taxon>
        <taxon>Bacillariophycidae</taxon>
        <taxon>Bacillariales</taxon>
        <taxon>Bacillariaceae</taxon>
        <taxon>Nitzschia</taxon>
    </lineage>
</organism>
<accession>A0A9K3KNR4</accession>
<evidence type="ECO:0000313" key="3">
    <source>
        <dbReference type="Proteomes" id="UP000693970"/>
    </source>
</evidence>
<feature type="transmembrane region" description="Helical" evidence="1">
    <location>
        <begin position="237"/>
        <end position="257"/>
    </location>
</feature>
<sequence length="297" mass="34295">MTAHERNDRALRIPPPPLLPEEQLARGQGHLPGPTHPWIMNVRCQTRSGALAVVRVQVYPNMTDENLGHCIVQAVSSYDALLPTEHNNIVGLFGERDSVFYSLQRILSNPESEQQIFSLHRPLPKEDKDDDSWHLVTLAYIVFGVTLAVASYHYGELIWSFSSGLMVSIFQQLFDIPIRELYRHGPYLIGWENLDLPTICSRITYHGDREFWRRNLEECHAIYGAKEEAFVRVCRPIMYVLLFAVLFLVIRHLVAVYGESKRDRTDRAVVETYHAFQNMIRVITRSMDRQQGGGRRH</sequence>
<reference evidence="2" key="2">
    <citation type="submission" date="2021-04" db="EMBL/GenBank/DDBJ databases">
        <authorList>
            <person name="Podell S."/>
        </authorList>
    </citation>
    <scope>NUCLEOTIDE SEQUENCE</scope>
    <source>
        <strain evidence="2">Hildebrandi</strain>
    </source>
</reference>
<proteinExistence type="predicted"/>
<dbReference type="OrthoDB" id="190738at2759"/>
<dbReference type="Proteomes" id="UP000693970">
    <property type="component" value="Unassembled WGS sequence"/>
</dbReference>
<evidence type="ECO:0000256" key="1">
    <source>
        <dbReference type="SAM" id="Phobius"/>
    </source>
</evidence>
<dbReference type="AlphaFoldDB" id="A0A9K3KNR4"/>
<dbReference type="EMBL" id="JAGRRH010000021">
    <property type="protein sequence ID" value="KAG7347153.1"/>
    <property type="molecule type" value="Genomic_DNA"/>
</dbReference>
<evidence type="ECO:0000313" key="2">
    <source>
        <dbReference type="EMBL" id="KAG7347153.1"/>
    </source>
</evidence>
<comment type="caution">
    <text evidence="2">The sequence shown here is derived from an EMBL/GenBank/DDBJ whole genome shotgun (WGS) entry which is preliminary data.</text>
</comment>
<keyword evidence="3" id="KW-1185">Reference proteome</keyword>
<gene>
    <name evidence="2" type="ORF">IV203_006222</name>
</gene>
<keyword evidence="1" id="KW-1133">Transmembrane helix</keyword>
<protein>
    <submittedName>
        <fullName evidence="2">Uncharacterized protein</fullName>
    </submittedName>
</protein>
<reference evidence="2" key="1">
    <citation type="journal article" date="2021" name="Sci. Rep.">
        <title>Diploid genomic architecture of Nitzschia inconspicua, an elite biomass production diatom.</title>
        <authorList>
            <person name="Oliver A."/>
            <person name="Podell S."/>
            <person name="Pinowska A."/>
            <person name="Traller J.C."/>
            <person name="Smith S.R."/>
            <person name="McClure R."/>
            <person name="Beliaev A."/>
            <person name="Bohutskyi P."/>
            <person name="Hill E.A."/>
            <person name="Rabines A."/>
            <person name="Zheng H."/>
            <person name="Allen L.Z."/>
            <person name="Kuo A."/>
            <person name="Grigoriev I.V."/>
            <person name="Allen A.E."/>
            <person name="Hazlebeck D."/>
            <person name="Allen E.E."/>
        </authorList>
    </citation>
    <scope>NUCLEOTIDE SEQUENCE</scope>
    <source>
        <strain evidence="2">Hildebrandi</strain>
    </source>
</reference>
<feature type="transmembrane region" description="Helical" evidence="1">
    <location>
        <begin position="133"/>
        <end position="154"/>
    </location>
</feature>
<keyword evidence="1" id="KW-0812">Transmembrane</keyword>